<evidence type="ECO:0000256" key="1">
    <source>
        <dbReference type="SAM" id="MobiDB-lite"/>
    </source>
</evidence>
<feature type="compositionally biased region" description="Basic and acidic residues" evidence="1">
    <location>
        <begin position="1"/>
        <end position="13"/>
    </location>
</feature>
<organism evidence="2 3">
    <name type="scientific">Nocardiopsis rhodophaea</name>
    <dbReference type="NCBI Taxonomy" id="280238"/>
    <lineage>
        <taxon>Bacteria</taxon>
        <taxon>Bacillati</taxon>
        <taxon>Actinomycetota</taxon>
        <taxon>Actinomycetes</taxon>
        <taxon>Streptosporangiales</taxon>
        <taxon>Nocardiopsidaceae</taxon>
        <taxon>Nocardiopsis</taxon>
    </lineage>
</organism>
<comment type="caution">
    <text evidence="2">The sequence shown here is derived from an EMBL/GenBank/DDBJ whole genome shotgun (WGS) entry which is preliminary data.</text>
</comment>
<feature type="region of interest" description="Disordered" evidence="1">
    <location>
        <begin position="43"/>
        <end position="80"/>
    </location>
</feature>
<dbReference type="Proteomes" id="UP001501585">
    <property type="component" value="Unassembled WGS sequence"/>
</dbReference>
<accession>A0ABP5EEY0</accession>
<feature type="region of interest" description="Disordered" evidence="1">
    <location>
        <begin position="1"/>
        <end position="28"/>
    </location>
</feature>
<proteinExistence type="predicted"/>
<sequence length="126" mass="14115">MPERLPVRGHDKIGACSKRRGGAVGAPFMSEVGDPRVVEWQGESEAHQKSWTMQADSTVARRRAYPTRTPAAPRRKRWRRRGHLVEEGLLTGGRYTRVGDPRTPGDQLIASLPTFRCSEAARGPRR</sequence>
<protein>
    <submittedName>
        <fullName evidence="2">Uncharacterized protein</fullName>
    </submittedName>
</protein>
<gene>
    <name evidence="2" type="ORF">GCM10009799_23610</name>
</gene>
<dbReference type="EMBL" id="BAAAPC010000009">
    <property type="protein sequence ID" value="GAA1996272.1"/>
    <property type="molecule type" value="Genomic_DNA"/>
</dbReference>
<evidence type="ECO:0000313" key="2">
    <source>
        <dbReference type="EMBL" id="GAA1996272.1"/>
    </source>
</evidence>
<reference evidence="3" key="1">
    <citation type="journal article" date="2019" name="Int. J. Syst. Evol. Microbiol.">
        <title>The Global Catalogue of Microorganisms (GCM) 10K type strain sequencing project: providing services to taxonomists for standard genome sequencing and annotation.</title>
        <authorList>
            <consortium name="The Broad Institute Genomics Platform"/>
            <consortium name="The Broad Institute Genome Sequencing Center for Infectious Disease"/>
            <person name="Wu L."/>
            <person name="Ma J."/>
        </authorList>
    </citation>
    <scope>NUCLEOTIDE SEQUENCE [LARGE SCALE GENOMIC DNA]</scope>
    <source>
        <strain evidence="3">JCM 15313</strain>
    </source>
</reference>
<evidence type="ECO:0000313" key="3">
    <source>
        <dbReference type="Proteomes" id="UP001501585"/>
    </source>
</evidence>
<name>A0ABP5EEY0_9ACTN</name>
<keyword evidence="3" id="KW-1185">Reference proteome</keyword>